<name>A0A165M2U8_EXIGL</name>
<keyword evidence="2" id="KW-1185">Reference proteome</keyword>
<sequence>MPRTLENAHSTQASRLSIPHAISIALPKPEHAMIKILVDVEAAALLKDVLRGPCLINYRTKLWKKVHTATKAVGGNDFDTPSAIQSGVRHLPYIEPQRTVLSHLGEGLHEPDGHRLVLEKQTLTVWFPLRLASGWFRFADSPDGIRLVSV</sequence>
<dbReference type="InParanoid" id="A0A165M2U8"/>
<evidence type="ECO:0000313" key="2">
    <source>
        <dbReference type="Proteomes" id="UP000077266"/>
    </source>
</evidence>
<dbReference type="AlphaFoldDB" id="A0A165M2U8"/>
<gene>
    <name evidence="1" type="ORF">EXIGLDRAFT_807029</name>
</gene>
<accession>A0A165M2U8</accession>
<dbReference type="Proteomes" id="UP000077266">
    <property type="component" value="Unassembled WGS sequence"/>
</dbReference>
<dbReference type="EMBL" id="KV425916">
    <property type="protein sequence ID" value="KZV98688.1"/>
    <property type="molecule type" value="Genomic_DNA"/>
</dbReference>
<proteinExistence type="predicted"/>
<reference evidence="1 2" key="1">
    <citation type="journal article" date="2016" name="Mol. Biol. Evol.">
        <title>Comparative Genomics of Early-Diverging Mushroom-Forming Fungi Provides Insights into the Origins of Lignocellulose Decay Capabilities.</title>
        <authorList>
            <person name="Nagy L.G."/>
            <person name="Riley R."/>
            <person name="Tritt A."/>
            <person name="Adam C."/>
            <person name="Daum C."/>
            <person name="Floudas D."/>
            <person name="Sun H."/>
            <person name="Yadav J.S."/>
            <person name="Pangilinan J."/>
            <person name="Larsson K.H."/>
            <person name="Matsuura K."/>
            <person name="Barry K."/>
            <person name="Labutti K."/>
            <person name="Kuo R."/>
            <person name="Ohm R.A."/>
            <person name="Bhattacharya S.S."/>
            <person name="Shirouzu T."/>
            <person name="Yoshinaga Y."/>
            <person name="Martin F.M."/>
            <person name="Grigoriev I.V."/>
            <person name="Hibbett D.S."/>
        </authorList>
    </citation>
    <scope>NUCLEOTIDE SEQUENCE [LARGE SCALE GENOMIC DNA]</scope>
    <source>
        <strain evidence="1 2">HHB12029</strain>
    </source>
</reference>
<protein>
    <submittedName>
        <fullName evidence="1">Uncharacterized protein</fullName>
    </submittedName>
</protein>
<evidence type="ECO:0000313" key="1">
    <source>
        <dbReference type="EMBL" id="KZV98688.1"/>
    </source>
</evidence>
<organism evidence="1 2">
    <name type="scientific">Exidia glandulosa HHB12029</name>
    <dbReference type="NCBI Taxonomy" id="1314781"/>
    <lineage>
        <taxon>Eukaryota</taxon>
        <taxon>Fungi</taxon>
        <taxon>Dikarya</taxon>
        <taxon>Basidiomycota</taxon>
        <taxon>Agaricomycotina</taxon>
        <taxon>Agaricomycetes</taxon>
        <taxon>Auriculariales</taxon>
        <taxon>Exidiaceae</taxon>
        <taxon>Exidia</taxon>
    </lineage>
</organism>